<keyword evidence="3" id="KW-1185">Reference proteome</keyword>
<comment type="caution">
    <text evidence="2">The sequence shown here is derived from an EMBL/GenBank/DDBJ whole genome shotgun (WGS) entry which is preliminary data.</text>
</comment>
<gene>
    <name evidence="2" type="ORF">GCM10010521_08970</name>
</gene>
<evidence type="ECO:0000256" key="1">
    <source>
        <dbReference type="SAM" id="MobiDB-lite"/>
    </source>
</evidence>
<dbReference type="Proteomes" id="UP001500893">
    <property type="component" value="Unassembled WGS sequence"/>
</dbReference>
<proteinExistence type="predicted"/>
<organism evidence="2 3">
    <name type="scientific">Streptomyces rameus</name>
    <dbReference type="NCBI Taxonomy" id="68261"/>
    <lineage>
        <taxon>Bacteria</taxon>
        <taxon>Bacillati</taxon>
        <taxon>Actinomycetota</taxon>
        <taxon>Actinomycetes</taxon>
        <taxon>Kitasatosporales</taxon>
        <taxon>Streptomycetaceae</taxon>
        <taxon>Streptomyces</taxon>
    </lineage>
</organism>
<protein>
    <submittedName>
        <fullName evidence="2">Uncharacterized protein</fullName>
    </submittedName>
</protein>
<accession>A0ABP6MSV1</accession>
<evidence type="ECO:0000313" key="2">
    <source>
        <dbReference type="EMBL" id="GAA3124290.1"/>
    </source>
</evidence>
<dbReference type="EMBL" id="BAAAVM010000010">
    <property type="protein sequence ID" value="GAA3124290.1"/>
    <property type="molecule type" value="Genomic_DNA"/>
</dbReference>
<evidence type="ECO:0000313" key="3">
    <source>
        <dbReference type="Proteomes" id="UP001500893"/>
    </source>
</evidence>
<dbReference type="RefSeq" id="WP_345047372.1">
    <property type="nucleotide sequence ID" value="NZ_BAAAVM010000010.1"/>
</dbReference>
<feature type="region of interest" description="Disordered" evidence="1">
    <location>
        <begin position="213"/>
        <end position="245"/>
    </location>
</feature>
<name>A0ABP6MSV1_9ACTN</name>
<sequence>MPGTVLLLAAAPLGRGRLVDAAGVLPVLAAVAPAVLSGAVTANVVELADPLEPQAVLTRLRAAAAAPGPLTVYLTGQLHLDRRQHRLHLALARTTPATVRYTALPWHWIREELRLRSATDTALVLDLHADPETWRHVAEHGLDSGPHTAVYGRVAPPARRAQAEPAYMKTVATLLRSGHRPPLDVLHQQALSRIPEETRGNLLLAHAGGHAPGFGTAGVPPRPLQPDVLTPGTVTGLTHGAASGPAPGTVSGFASGTVSGLASETVTGGPLSGAVAAGYAPGPLPGASVPGSRAGGAASPDPHAAISAAVRGGRHGEADGIAARYEHDAVRAHGGGSEQALHWSEVRADLAMLAGDPVRSCRAWLAVAEARLGAGQEADAPAVETAVDRAHHQWARIKDTARARELGPALAELRLRVPGRRSGALENVRRQLGRLQAAQ</sequence>
<reference evidence="3" key="1">
    <citation type="journal article" date="2019" name="Int. J. Syst. Evol. Microbiol.">
        <title>The Global Catalogue of Microorganisms (GCM) 10K type strain sequencing project: providing services to taxonomists for standard genome sequencing and annotation.</title>
        <authorList>
            <consortium name="The Broad Institute Genomics Platform"/>
            <consortium name="The Broad Institute Genome Sequencing Center for Infectious Disease"/>
            <person name="Wu L."/>
            <person name="Ma J."/>
        </authorList>
    </citation>
    <scope>NUCLEOTIDE SEQUENCE [LARGE SCALE GENOMIC DNA]</scope>
    <source>
        <strain evidence="3">JCM 11574</strain>
    </source>
</reference>